<dbReference type="STRING" id="1678841.TBC1_11741"/>
<dbReference type="Pfam" id="PF14717">
    <property type="entry name" value="DUF4465"/>
    <property type="match status" value="1"/>
</dbReference>
<keyword evidence="1" id="KW-0732">Signal</keyword>
<evidence type="ECO:0000313" key="3">
    <source>
        <dbReference type="EMBL" id="GAP42609.1"/>
    </source>
</evidence>
<dbReference type="OrthoDB" id="975232at2"/>
<evidence type="ECO:0000313" key="4">
    <source>
        <dbReference type="Proteomes" id="UP000053091"/>
    </source>
</evidence>
<dbReference type="InterPro" id="IPR026444">
    <property type="entry name" value="Secre_tail"/>
</dbReference>
<sequence length="651" mass="70197">MIKTRLFAVFTLLTSLTFAQGPYAPAAGQPGSTAIAMDSSIIRSWATGAEVVRGYIQISDTGVYNLGSNKASYGRHYNAMGPGEGTSTGVVSLGDGGVATLTFDRLIVNGPGPDFAVFENSFGDTFLELAFIEVSSDGVNYSRFPSVSLTPSDVQKGAWDELDPTMIHNLAGKYRQGFGTPFDLSDLEYDPMVDLFAIRFVRILDAVGCIDPEYATFDSEGHIVNEPFPTPFNSGGFDLDGVAVINANVLNEVAGFEDLNLEPDSYFLPESAGNFTSGSLSFLYEGSSGSWSGFTYSNRVTLNGTYNDDQFVAVSRGGIEADSSAFAITYVSSDWMTGTYDPIPSVIQTTDGSEVLFGGFYVANTDMAYITMRDGTLFNKKFGGESGNDPDWFRLKVWGLRADNSVTQEITHYLADFRNEDNALDYIQDDWRWVDLQPLGAVKSLHFILESSDSGDYGINTPAYFCMDNLTVLNTQGPVLTAWLPDHEVALNADPVTVMLDDYFYSVQGDLAYEIAGNSNPELIAAEITGNQLLLTFSADASGSGEVSVVATAAGLSVTDIFNVSVLSNVGIVSAETFTFRAYPNPVSGSLFIENGAQCELQLTGMNGKMVLETMLLTDMAEVSLAGLQPGIYLLKLISEKGVSIKKIVKQ</sequence>
<reference evidence="3" key="1">
    <citation type="journal article" date="2015" name="Genome Announc.">
        <title>Draft Genome Sequence of Bacteroidales Strain TBC1, a Novel Isolate from a Methanogenic Wastewater Treatment System.</title>
        <authorList>
            <person name="Tourlousse D.M."/>
            <person name="Matsuura N."/>
            <person name="Sun L."/>
            <person name="Toyonaga M."/>
            <person name="Kuroda K."/>
            <person name="Ohashi A."/>
            <person name="Cruz R."/>
            <person name="Yamaguchi T."/>
            <person name="Sekiguchi Y."/>
        </authorList>
    </citation>
    <scope>NUCLEOTIDE SEQUENCE [LARGE SCALE GENOMIC DNA]</scope>
    <source>
        <strain evidence="3">TBC1</strain>
    </source>
</reference>
<dbReference type="RefSeq" id="WP_062038656.1">
    <property type="nucleotide sequence ID" value="NZ_DF968182.1"/>
</dbReference>
<dbReference type="InterPro" id="IPR027828">
    <property type="entry name" value="DUF4465"/>
</dbReference>
<proteinExistence type="predicted"/>
<dbReference type="Pfam" id="PF18962">
    <property type="entry name" value="Por_Secre_tail"/>
    <property type="match status" value="1"/>
</dbReference>
<feature type="chain" id="PRO_5006633285" evidence="1">
    <location>
        <begin position="20"/>
        <end position="651"/>
    </location>
</feature>
<dbReference type="EMBL" id="DF968182">
    <property type="protein sequence ID" value="GAP42609.1"/>
    <property type="molecule type" value="Genomic_DNA"/>
</dbReference>
<gene>
    <name evidence="3" type="ORF">TBC1_11741</name>
</gene>
<dbReference type="AlphaFoldDB" id="A0A0S7BY90"/>
<evidence type="ECO:0000259" key="2">
    <source>
        <dbReference type="Pfam" id="PF18962"/>
    </source>
</evidence>
<organism evidence="3">
    <name type="scientific">Lentimicrobium saccharophilum</name>
    <dbReference type="NCBI Taxonomy" id="1678841"/>
    <lineage>
        <taxon>Bacteria</taxon>
        <taxon>Pseudomonadati</taxon>
        <taxon>Bacteroidota</taxon>
        <taxon>Bacteroidia</taxon>
        <taxon>Bacteroidales</taxon>
        <taxon>Lentimicrobiaceae</taxon>
        <taxon>Lentimicrobium</taxon>
    </lineage>
</organism>
<dbReference type="Proteomes" id="UP000053091">
    <property type="component" value="Unassembled WGS sequence"/>
</dbReference>
<dbReference type="NCBIfam" id="TIGR04183">
    <property type="entry name" value="Por_Secre_tail"/>
    <property type="match status" value="1"/>
</dbReference>
<feature type="signal peptide" evidence="1">
    <location>
        <begin position="1"/>
        <end position="19"/>
    </location>
</feature>
<accession>A0A0S7BY90</accession>
<keyword evidence="4" id="KW-1185">Reference proteome</keyword>
<feature type="domain" description="Secretion system C-terminal sorting" evidence="2">
    <location>
        <begin position="583"/>
        <end position="649"/>
    </location>
</feature>
<name>A0A0S7BY90_9BACT</name>
<dbReference type="Gene3D" id="2.60.120.1350">
    <property type="entry name" value="Protein of unknown function DUF4465"/>
    <property type="match status" value="1"/>
</dbReference>
<protein>
    <submittedName>
        <fullName evidence="3">Protein containing Por secretion system C-terminal sorting domain</fullName>
    </submittedName>
</protein>
<evidence type="ECO:0000256" key="1">
    <source>
        <dbReference type="SAM" id="SignalP"/>
    </source>
</evidence>